<reference evidence="1 2" key="1">
    <citation type="journal article" date="2019" name="Nat. Microbiol.">
        <title>Expanding anaerobic alkane metabolism in the domain of Archaea.</title>
        <authorList>
            <person name="Wang Y."/>
            <person name="Wegener G."/>
            <person name="Hou J."/>
            <person name="Wang F."/>
            <person name="Xiao X."/>
        </authorList>
    </citation>
    <scope>NUCLEOTIDE SEQUENCE [LARGE SCALE GENOMIC DNA]</scope>
    <source>
        <strain evidence="1">WYZ-LMO10</strain>
    </source>
</reference>
<dbReference type="Proteomes" id="UP000315399">
    <property type="component" value="Unassembled WGS sequence"/>
</dbReference>
<organism evidence="1 2">
    <name type="scientific">Thermoproteota archaeon</name>
    <dbReference type="NCBI Taxonomy" id="2056631"/>
    <lineage>
        <taxon>Archaea</taxon>
        <taxon>Thermoproteota</taxon>
    </lineage>
</organism>
<protein>
    <recommendedName>
        <fullName evidence="3">DNA lyase</fullName>
    </recommendedName>
</protein>
<comment type="caution">
    <text evidence="1">The sequence shown here is derived from an EMBL/GenBank/DDBJ whole genome shotgun (WGS) entry which is preliminary data.</text>
</comment>
<dbReference type="EMBL" id="QNVH01000004">
    <property type="protein sequence ID" value="TDA39936.1"/>
    <property type="molecule type" value="Genomic_DNA"/>
</dbReference>
<evidence type="ECO:0000313" key="2">
    <source>
        <dbReference type="Proteomes" id="UP000315399"/>
    </source>
</evidence>
<gene>
    <name evidence="1" type="ORF">DSO08_00785</name>
</gene>
<accession>A0A523BG74</accession>
<dbReference type="InterPro" id="IPR004260">
    <property type="entry name" value="Pyr-dimer_DNA_glycosylase"/>
</dbReference>
<name>A0A523BG74_9CREN</name>
<dbReference type="AlphaFoldDB" id="A0A523BG74"/>
<sequence length="145" mass="17095">MRLWSIHPKYLDFRGLVAVWREGLLAKKALEGKVKGYKNHPQLLRFKRYEKPIDLIDAYLFQIYLEAKRRGYSFDISKIREIEANGVVTVTYGQLEYEFFHLLKKVEGRDRKKFDELRGSDIKKIEANPIFKVISGGVEDWEAGR</sequence>
<evidence type="ECO:0000313" key="1">
    <source>
        <dbReference type="EMBL" id="TDA39936.1"/>
    </source>
</evidence>
<evidence type="ECO:0008006" key="3">
    <source>
        <dbReference type="Google" id="ProtNLM"/>
    </source>
</evidence>
<proteinExistence type="predicted"/>
<dbReference type="Pfam" id="PF03013">
    <property type="entry name" value="Pyr_excise"/>
    <property type="match status" value="1"/>
</dbReference>